<proteinExistence type="predicted"/>
<gene>
    <name evidence="3" type="ORF">WA1_47620</name>
</gene>
<dbReference type="Pfam" id="PF12770">
    <property type="entry name" value="CHAT"/>
    <property type="match status" value="1"/>
</dbReference>
<feature type="domain" description="Novel STAND NTPase 1" evidence="2">
    <location>
        <begin position="204"/>
        <end position="457"/>
    </location>
</feature>
<sequence>MNNSLSVKTILILAANPTNTSRLRLDEEVREIDEGLRRSNQREQFKLEQKWAVRSRDFYRAILDYQPQIVHFSGHGAGQEGLVLEDEMGQPAFVKADALVGMFEIFATNGVECVVLNACYSEMQAEAISQHINYVIGMNQAIGDRSAINFTVAFYDTLAAGKDVESAFKLGLSQLISLNEYSTPVFKKKTHIIQTLSNFIPPNPYQGLFAFGEKDAEFFYGREKFVENLVQTTHKEPLITVVGSSGSGKSSVVFAGLIPRLRIEGTWLIESFRPGKQPFDELASALVRQLEPELGKIERVVKAVKLAERLKNGEISLQQIVSGILESSNKRLLVIADQFEELYTLCPDKKQQERFVDILLEAIYQKSLTLVLTLRADFYDDVLSYPPFCHALQEFTPQLLSSMSRDELKATIEMPAQKLKVQLEEHLTERILDDVGQEPGSLPLLEFALAELWKKQQALCIDS</sequence>
<dbReference type="Pfam" id="PF20703">
    <property type="entry name" value="nSTAND1"/>
    <property type="match status" value="1"/>
</dbReference>
<feature type="domain" description="CHAT" evidence="1">
    <location>
        <begin position="23"/>
        <end position="169"/>
    </location>
</feature>
<organism evidence="3 4">
    <name type="scientific">Scytonema hofmannii PCC 7110</name>
    <dbReference type="NCBI Taxonomy" id="128403"/>
    <lineage>
        <taxon>Bacteria</taxon>
        <taxon>Bacillati</taxon>
        <taxon>Cyanobacteriota</taxon>
        <taxon>Cyanophyceae</taxon>
        <taxon>Nostocales</taxon>
        <taxon>Scytonemataceae</taxon>
        <taxon>Scytonema</taxon>
    </lineage>
</organism>
<dbReference type="STRING" id="128403.WA1_47620"/>
<evidence type="ECO:0000313" key="3">
    <source>
        <dbReference type="EMBL" id="KYC37291.1"/>
    </source>
</evidence>
<evidence type="ECO:0000259" key="2">
    <source>
        <dbReference type="Pfam" id="PF20703"/>
    </source>
</evidence>
<dbReference type="InterPro" id="IPR024983">
    <property type="entry name" value="CHAT_dom"/>
</dbReference>
<protein>
    <submittedName>
        <fullName evidence="3">Uncharacterized protein</fullName>
    </submittedName>
</protein>
<comment type="caution">
    <text evidence="3">The sequence shown here is derived from an EMBL/GenBank/DDBJ whole genome shotgun (WGS) entry which is preliminary data.</text>
</comment>
<name>A0A139WXW9_9CYAN</name>
<dbReference type="Gene3D" id="3.40.50.300">
    <property type="entry name" value="P-loop containing nucleotide triphosphate hydrolases"/>
    <property type="match status" value="1"/>
</dbReference>
<dbReference type="AlphaFoldDB" id="A0A139WXW9"/>
<dbReference type="EMBL" id="ANNX02000047">
    <property type="protein sequence ID" value="KYC37291.1"/>
    <property type="molecule type" value="Genomic_DNA"/>
</dbReference>
<dbReference type="OrthoDB" id="464342at2"/>
<keyword evidence="4" id="KW-1185">Reference proteome</keyword>
<dbReference type="InterPro" id="IPR049052">
    <property type="entry name" value="nSTAND1"/>
</dbReference>
<dbReference type="Proteomes" id="UP000076925">
    <property type="component" value="Unassembled WGS sequence"/>
</dbReference>
<reference evidence="3 4" key="1">
    <citation type="journal article" date="2013" name="Genome Biol. Evol.">
        <title>Genomes of Stigonematalean cyanobacteria (subsection V) and the evolution of oxygenic photosynthesis from prokaryotes to plastids.</title>
        <authorList>
            <person name="Dagan T."/>
            <person name="Roettger M."/>
            <person name="Stucken K."/>
            <person name="Landan G."/>
            <person name="Koch R."/>
            <person name="Major P."/>
            <person name="Gould S.B."/>
            <person name="Goremykin V.V."/>
            <person name="Rippka R."/>
            <person name="Tandeau de Marsac N."/>
            <person name="Gugger M."/>
            <person name="Lockhart P.J."/>
            <person name="Allen J.F."/>
            <person name="Brune I."/>
            <person name="Maus I."/>
            <person name="Puhler A."/>
            <person name="Martin W.F."/>
        </authorList>
    </citation>
    <scope>NUCLEOTIDE SEQUENCE [LARGE SCALE GENOMIC DNA]</scope>
    <source>
        <strain evidence="3 4">PCC 7110</strain>
    </source>
</reference>
<dbReference type="InterPro" id="IPR027417">
    <property type="entry name" value="P-loop_NTPase"/>
</dbReference>
<evidence type="ECO:0000313" key="4">
    <source>
        <dbReference type="Proteomes" id="UP000076925"/>
    </source>
</evidence>
<dbReference type="RefSeq" id="WP_051077112.1">
    <property type="nucleotide sequence ID" value="NZ_KQ976354.1"/>
</dbReference>
<evidence type="ECO:0000259" key="1">
    <source>
        <dbReference type="Pfam" id="PF12770"/>
    </source>
</evidence>
<accession>A0A139WXW9</accession>
<dbReference type="SUPFAM" id="SSF52540">
    <property type="entry name" value="P-loop containing nucleoside triphosphate hydrolases"/>
    <property type="match status" value="1"/>
</dbReference>